<dbReference type="OrthoDB" id="8607203at2"/>
<proteinExistence type="predicted"/>
<dbReference type="EMBL" id="NRHC01000011">
    <property type="protein sequence ID" value="RIY34322.1"/>
    <property type="molecule type" value="Genomic_DNA"/>
</dbReference>
<accession>A0A3A1Y7X4</accession>
<protein>
    <submittedName>
        <fullName evidence="1">Uncharacterized protein</fullName>
    </submittedName>
</protein>
<keyword evidence="2" id="KW-1185">Reference proteome</keyword>
<sequence length="118" mass="13471">MSNQELEVFAWELPNGVSFSHENTTKEHDYGFGYSERYSQDPHGPSIKISATMNHRVEEIIKVRDFLLRHYKDGTSFIVRPMVLGKREEYVVVCDGVSTVTQKNAVEASIAFKFKGVN</sequence>
<comment type="caution">
    <text evidence="1">The sequence shown here is derived from an EMBL/GenBank/DDBJ whole genome shotgun (WGS) entry which is preliminary data.</text>
</comment>
<dbReference type="RefSeq" id="WP_119524398.1">
    <property type="nucleotide sequence ID" value="NZ_NRHC01000011.1"/>
</dbReference>
<evidence type="ECO:0000313" key="2">
    <source>
        <dbReference type="Proteomes" id="UP000265691"/>
    </source>
</evidence>
<dbReference type="AlphaFoldDB" id="A0A3A1Y7X4"/>
<dbReference type="Proteomes" id="UP000265691">
    <property type="component" value="Unassembled WGS sequence"/>
</dbReference>
<organism evidence="1 2">
    <name type="scientific">Psittacicella hinzii</name>
    <dbReference type="NCBI Taxonomy" id="2028575"/>
    <lineage>
        <taxon>Bacteria</taxon>
        <taxon>Pseudomonadati</taxon>
        <taxon>Pseudomonadota</taxon>
        <taxon>Gammaproteobacteria</taxon>
        <taxon>Pasteurellales</taxon>
        <taxon>Psittacicellaceae</taxon>
        <taxon>Psittacicella</taxon>
    </lineage>
</organism>
<reference evidence="1 2" key="1">
    <citation type="submission" date="2017-08" db="EMBL/GenBank/DDBJ databases">
        <title>Reclassification of Bisgaard taxon 37 and 44.</title>
        <authorList>
            <person name="Christensen H."/>
        </authorList>
    </citation>
    <scope>NUCLEOTIDE SEQUENCE [LARGE SCALE GENOMIC DNA]</scope>
    <source>
        <strain evidence="1 2">B96_3</strain>
    </source>
</reference>
<evidence type="ECO:0000313" key="1">
    <source>
        <dbReference type="EMBL" id="RIY34322.1"/>
    </source>
</evidence>
<gene>
    <name evidence="1" type="ORF">CKF54_00855</name>
</gene>
<name>A0A3A1Y7X4_9GAMM</name>